<keyword evidence="3 6" id="KW-0597">Phosphoprotein</keyword>
<evidence type="ECO:0000256" key="7">
    <source>
        <dbReference type="SAM" id="MobiDB-lite"/>
    </source>
</evidence>
<dbReference type="EMBL" id="CP042997">
    <property type="protein sequence ID" value="QEH38830.1"/>
    <property type="molecule type" value="Genomic_DNA"/>
</dbReference>
<dbReference type="Pfam" id="PF00512">
    <property type="entry name" value="HisKA"/>
    <property type="match status" value="1"/>
</dbReference>
<dbReference type="InterPro" id="IPR001789">
    <property type="entry name" value="Sig_transdc_resp-reg_receiver"/>
</dbReference>
<dbReference type="PROSITE" id="PS50113">
    <property type="entry name" value="PAC"/>
    <property type="match status" value="4"/>
</dbReference>
<dbReference type="NCBIfam" id="TIGR00229">
    <property type="entry name" value="sensory_box"/>
    <property type="match status" value="5"/>
</dbReference>
<dbReference type="GO" id="GO:0009927">
    <property type="term" value="F:histidine phosphotransfer kinase activity"/>
    <property type="evidence" value="ECO:0007669"/>
    <property type="project" value="TreeGrafter"/>
</dbReference>
<evidence type="ECO:0000259" key="10">
    <source>
        <dbReference type="PROSITE" id="PS50112"/>
    </source>
</evidence>
<organism evidence="12 13">
    <name type="scientific">Aquisphaera giovannonii</name>
    <dbReference type="NCBI Taxonomy" id="406548"/>
    <lineage>
        <taxon>Bacteria</taxon>
        <taxon>Pseudomonadati</taxon>
        <taxon>Planctomycetota</taxon>
        <taxon>Planctomycetia</taxon>
        <taxon>Isosphaerales</taxon>
        <taxon>Isosphaeraceae</taxon>
        <taxon>Aquisphaera</taxon>
    </lineage>
</organism>
<dbReference type="InterPro" id="IPR018247">
    <property type="entry name" value="EF_Hand_1_Ca_BS"/>
</dbReference>
<dbReference type="InterPro" id="IPR003661">
    <property type="entry name" value="HisK_dim/P_dom"/>
</dbReference>
<evidence type="ECO:0000313" key="13">
    <source>
        <dbReference type="Proteomes" id="UP000324233"/>
    </source>
</evidence>
<feature type="domain" description="PAC" evidence="11">
    <location>
        <begin position="240"/>
        <end position="293"/>
    </location>
</feature>
<dbReference type="RefSeq" id="WP_148598225.1">
    <property type="nucleotide sequence ID" value="NZ_CP042997.1"/>
</dbReference>
<dbReference type="KEGG" id="agv:OJF2_74400"/>
<dbReference type="SUPFAM" id="SSF55785">
    <property type="entry name" value="PYP-like sensor domain (PAS domain)"/>
    <property type="match status" value="5"/>
</dbReference>
<dbReference type="InterPro" id="IPR003594">
    <property type="entry name" value="HATPase_dom"/>
</dbReference>
<protein>
    <recommendedName>
        <fullName evidence="2">histidine kinase</fullName>
        <ecNumber evidence="2">2.7.13.3</ecNumber>
    </recommendedName>
</protein>
<dbReference type="SUPFAM" id="SSF47384">
    <property type="entry name" value="Homodimeric domain of signal transducing histidine kinase"/>
    <property type="match status" value="1"/>
</dbReference>
<dbReference type="Pfam" id="PF08447">
    <property type="entry name" value="PAS_3"/>
    <property type="match status" value="2"/>
</dbReference>
<feature type="domain" description="PAS" evidence="10">
    <location>
        <begin position="301"/>
        <end position="372"/>
    </location>
</feature>
<evidence type="ECO:0000256" key="2">
    <source>
        <dbReference type="ARBA" id="ARBA00012438"/>
    </source>
</evidence>
<dbReference type="InterPro" id="IPR000700">
    <property type="entry name" value="PAS-assoc_C"/>
</dbReference>
<dbReference type="AlphaFoldDB" id="A0A5B9WG59"/>
<dbReference type="PANTHER" id="PTHR43047">
    <property type="entry name" value="TWO-COMPONENT HISTIDINE PROTEIN KINASE"/>
    <property type="match status" value="1"/>
</dbReference>
<dbReference type="Pfam" id="PF08448">
    <property type="entry name" value="PAS_4"/>
    <property type="match status" value="3"/>
</dbReference>
<dbReference type="Pfam" id="PF02518">
    <property type="entry name" value="HATPase_c"/>
    <property type="match status" value="1"/>
</dbReference>
<evidence type="ECO:0000256" key="4">
    <source>
        <dbReference type="ARBA" id="ARBA00022679"/>
    </source>
</evidence>
<reference evidence="12 13" key="1">
    <citation type="submission" date="2019-08" db="EMBL/GenBank/DDBJ databases">
        <title>Deep-cultivation of Planctomycetes and their phenomic and genomic characterization uncovers novel biology.</title>
        <authorList>
            <person name="Wiegand S."/>
            <person name="Jogler M."/>
            <person name="Boedeker C."/>
            <person name="Pinto D."/>
            <person name="Vollmers J."/>
            <person name="Rivas-Marin E."/>
            <person name="Kohn T."/>
            <person name="Peeters S.H."/>
            <person name="Heuer A."/>
            <person name="Rast P."/>
            <person name="Oberbeckmann S."/>
            <person name="Bunk B."/>
            <person name="Jeske O."/>
            <person name="Meyerdierks A."/>
            <person name="Storesund J.E."/>
            <person name="Kallscheuer N."/>
            <person name="Luecker S."/>
            <person name="Lage O.M."/>
            <person name="Pohl T."/>
            <person name="Merkel B.J."/>
            <person name="Hornburger P."/>
            <person name="Mueller R.-W."/>
            <person name="Bruemmer F."/>
            <person name="Labrenz M."/>
            <person name="Spormann A.M."/>
            <person name="Op den Camp H."/>
            <person name="Overmann J."/>
            <person name="Amann R."/>
            <person name="Jetten M.S.M."/>
            <person name="Mascher T."/>
            <person name="Medema M.H."/>
            <person name="Devos D.P."/>
            <person name="Kaster A.-K."/>
            <person name="Ovreas L."/>
            <person name="Rohde M."/>
            <person name="Galperin M.Y."/>
            <person name="Jogler C."/>
        </authorList>
    </citation>
    <scope>NUCLEOTIDE SEQUENCE [LARGE SCALE GENOMIC DNA]</scope>
    <source>
        <strain evidence="12 13">OJF2</strain>
    </source>
</reference>
<evidence type="ECO:0000256" key="1">
    <source>
        <dbReference type="ARBA" id="ARBA00000085"/>
    </source>
</evidence>
<dbReference type="PROSITE" id="PS50109">
    <property type="entry name" value="HIS_KIN"/>
    <property type="match status" value="1"/>
</dbReference>
<dbReference type="Gene3D" id="3.30.450.20">
    <property type="entry name" value="PAS domain"/>
    <property type="match status" value="5"/>
</dbReference>
<dbReference type="InterPro" id="IPR000014">
    <property type="entry name" value="PAS"/>
</dbReference>
<feature type="domain" description="Histidine kinase" evidence="8">
    <location>
        <begin position="694"/>
        <end position="911"/>
    </location>
</feature>
<evidence type="ECO:0000313" key="12">
    <source>
        <dbReference type="EMBL" id="QEH38830.1"/>
    </source>
</evidence>
<gene>
    <name evidence="12" type="primary">luxQ_14</name>
    <name evidence="12" type="ORF">OJF2_74400</name>
</gene>
<dbReference type="Pfam" id="PF00072">
    <property type="entry name" value="Response_reg"/>
    <property type="match status" value="1"/>
</dbReference>
<dbReference type="SUPFAM" id="SSF55874">
    <property type="entry name" value="ATPase domain of HSP90 chaperone/DNA topoisomerase II/histidine kinase"/>
    <property type="match status" value="1"/>
</dbReference>
<keyword evidence="13" id="KW-1185">Reference proteome</keyword>
<dbReference type="CDD" id="cd16922">
    <property type="entry name" value="HATPase_EvgS-ArcB-TorS-like"/>
    <property type="match status" value="1"/>
</dbReference>
<dbReference type="Proteomes" id="UP000324233">
    <property type="component" value="Chromosome"/>
</dbReference>
<dbReference type="PROSITE" id="PS00018">
    <property type="entry name" value="EF_HAND_1"/>
    <property type="match status" value="1"/>
</dbReference>
<dbReference type="InterPro" id="IPR035965">
    <property type="entry name" value="PAS-like_dom_sf"/>
</dbReference>
<dbReference type="PROSITE" id="PS50112">
    <property type="entry name" value="PAS"/>
    <property type="match status" value="2"/>
</dbReference>
<keyword evidence="4 12" id="KW-0808">Transferase</keyword>
<dbReference type="PANTHER" id="PTHR43047:SF72">
    <property type="entry name" value="OSMOSENSING HISTIDINE PROTEIN KINASE SLN1"/>
    <property type="match status" value="1"/>
</dbReference>
<feature type="domain" description="PAS" evidence="10">
    <location>
        <begin position="558"/>
        <end position="629"/>
    </location>
</feature>
<feature type="modified residue" description="4-aspartylphosphate" evidence="6">
    <location>
        <position position="980"/>
    </location>
</feature>
<sequence length="1051" mass="115664">MSQAADGESVGRGVAAAVARSGDPPGRNEERFRALAAVIGQAVWSWDLEGDGSDFDTLRRWWEDLTGQPVEEQRADVEAWLRMVHPDDLATAETWLRSFRSGTAYEIEYRVRARRGGWRHVRSRGVPIPGADGAAREWVGTLEDVTEQRNAAAERDRLLAEAEAERRRLEEVFRHAPSFMAVLRGPGHVFERVNDRYVELIGGRDVAGRPVREALPEIEGQGYFELLDEVYRTGEPRAFVDARVVIRRPEGLVERTIEFVYQPIRDAAGAVSGVLVQGIDLTERREAEEALSRVVAESERQRRMFDTALSHTADFVYTFDAAGRFTYANKALLDLWGKGLPEALGRDFRELGYPPELAARLQRQVREVLETGRPLRDDTPYTSQFGTRLYEYIFVPVFAADGSVEAVAGSTRDVTDRTRDAEALRGSEQRYRALVTATSDSVYRMSPDWSELRQLAGRAFLAEAGGPGRPWIEAYVPPDERPRVLEAVAAAVASRGVFELEHRVYRADGGVGWIFSRAVPILGDGGEVVEWFGTASDVTRRKRAEEGLARVVEEAGRRKRLYETILSNTPDLVYVFGLDHRFVYANDVLLRMWGRTWDEAIGRNCLELGYEPWHAAMHDREIEQVVATKRPIRGEVPFSGTFGRRIYDYIFVPILGADGEVEGVAGTTRDVTERKEAEEALREADRKKGDFIALLAHELRNPLAPIRNGLQVIRISAGDPAAVEAARAMMDRQLTHMVRLVDDLLDVSRIGRSKMELRRARVTLAEVVRHAVEAAAPAIREAGHELTVALPPEPVFLDADLTRLAQVFSNLLTNSAKYTPGGGTIRVSAARSGGEVVASVRDSGIGIPASALPKIFDMFSQVDRPAERTAGGLGIGLALVKGLVEMHGGSVSAESAEGRGSTFTVRLPVAGPEAEAAAVGAPAAVAGGRLRVLVVDDNRDGALSMAEMLRLLGHEVATAHDGLEAVAAAAAFRPEVILMDVGMPRLNGLDATRRIREQPWGRSPTIIALTGWGHDNDRARTRDAGCDGHLVKPVELADLQELVRELRGRGG</sequence>
<feature type="domain" description="PAC" evidence="11">
    <location>
        <begin position="105"/>
        <end position="157"/>
    </location>
</feature>
<dbReference type="EC" id="2.7.13.3" evidence="2"/>
<dbReference type="InterPro" id="IPR013655">
    <property type="entry name" value="PAS_fold_3"/>
</dbReference>
<evidence type="ECO:0000259" key="11">
    <source>
        <dbReference type="PROSITE" id="PS50113"/>
    </source>
</evidence>
<dbReference type="GO" id="GO:0005886">
    <property type="term" value="C:plasma membrane"/>
    <property type="evidence" value="ECO:0007669"/>
    <property type="project" value="TreeGrafter"/>
</dbReference>
<dbReference type="SMART" id="SM00387">
    <property type="entry name" value="HATPase_c"/>
    <property type="match status" value="1"/>
</dbReference>
<feature type="region of interest" description="Disordered" evidence="7">
    <location>
        <begin position="1"/>
        <end position="26"/>
    </location>
</feature>
<accession>A0A5B9WG59</accession>
<dbReference type="SMART" id="SM00448">
    <property type="entry name" value="REC"/>
    <property type="match status" value="1"/>
</dbReference>
<dbReference type="CDD" id="cd00082">
    <property type="entry name" value="HisKA"/>
    <property type="match status" value="1"/>
</dbReference>
<evidence type="ECO:0000256" key="5">
    <source>
        <dbReference type="ARBA" id="ARBA00022777"/>
    </source>
</evidence>
<evidence type="ECO:0000259" key="9">
    <source>
        <dbReference type="PROSITE" id="PS50110"/>
    </source>
</evidence>
<keyword evidence="5 12" id="KW-0418">Kinase</keyword>
<dbReference type="Gene3D" id="1.10.287.130">
    <property type="match status" value="1"/>
</dbReference>
<dbReference type="CDD" id="cd17580">
    <property type="entry name" value="REC_2_DhkD-like"/>
    <property type="match status" value="1"/>
</dbReference>
<dbReference type="PRINTS" id="PR00344">
    <property type="entry name" value="BCTRLSENSOR"/>
</dbReference>
<dbReference type="FunFam" id="3.30.565.10:FF:000006">
    <property type="entry name" value="Sensor histidine kinase WalK"/>
    <property type="match status" value="1"/>
</dbReference>
<dbReference type="Gene3D" id="3.40.50.2300">
    <property type="match status" value="1"/>
</dbReference>
<evidence type="ECO:0000259" key="8">
    <source>
        <dbReference type="PROSITE" id="PS50109"/>
    </source>
</evidence>
<dbReference type="OrthoDB" id="3272385at2"/>
<dbReference type="InterPro" id="IPR005467">
    <property type="entry name" value="His_kinase_dom"/>
</dbReference>
<dbReference type="SMART" id="SM00091">
    <property type="entry name" value="PAS"/>
    <property type="match status" value="4"/>
</dbReference>
<feature type="domain" description="PAC" evidence="11">
    <location>
        <begin position="498"/>
        <end position="550"/>
    </location>
</feature>
<feature type="domain" description="PAC" evidence="11">
    <location>
        <begin position="632"/>
        <end position="683"/>
    </location>
</feature>
<dbReference type="SMART" id="SM00388">
    <property type="entry name" value="HisKA"/>
    <property type="match status" value="1"/>
</dbReference>
<dbReference type="CDD" id="cd00130">
    <property type="entry name" value="PAS"/>
    <property type="match status" value="4"/>
</dbReference>
<dbReference type="InterPro" id="IPR013656">
    <property type="entry name" value="PAS_4"/>
</dbReference>
<name>A0A5B9WG59_9BACT</name>
<dbReference type="PROSITE" id="PS50110">
    <property type="entry name" value="RESPONSE_REGULATORY"/>
    <property type="match status" value="1"/>
</dbReference>
<dbReference type="SMART" id="SM00086">
    <property type="entry name" value="PAC"/>
    <property type="match status" value="3"/>
</dbReference>
<dbReference type="InterPro" id="IPR036097">
    <property type="entry name" value="HisK_dim/P_sf"/>
</dbReference>
<evidence type="ECO:0000256" key="6">
    <source>
        <dbReference type="PROSITE-ProRule" id="PRU00169"/>
    </source>
</evidence>
<dbReference type="InterPro" id="IPR036890">
    <property type="entry name" value="HATPase_C_sf"/>
</dbReference>
<dbReference type="InterPro" id="IPR004358">
    <property type="entry name" value="Sig_transdc_His_kin-like_C"/>
</dbReference>
<dbReference type="InterPro" id="IPR001610">
    <property type="entry name" value="PAC"/>
</dbReference>
<dbReference type="InterPro" id="IPR011006">
    <property type="entry name" value="CheY-like_superfamily"/>
</dbReference>
<comment type="catalytic activity">
    <reaction evidence="1">
        <text>ATP + protein L-histidine = ADP + protein N-phospho-L-histidine.</text>
        <dbReference type="EC" id="2.7.13.3"/>
    </reaction>
</comment>
<dbReference type="GO" id="GO:0000155">
    <property type="term" value="F:phosphorelay sensor kinase activity"/>
    <property type="evidence" value="ECO:0007669"/>
    <property type="project" value="InterPro"/>
</dbReference>
<dbReference type="Gene3D" id="3.30.565.10">
    <property type="entry name" value="Histidine kinase-like ATPase, C-terminal domain"/>
    <property type="match status" value="1"/>
</dbReference>
<feature type="compositionally biased region" description="Low complexity" evidence="7">
    <location>
        <begin position="11"/>
        <end position="22"/>
    </location>
</feature>
<proteinExistence type="predicted"/>
<feature type="domain" description="Response regulatory" evidence="9">
    <location>
        <begin position="931"/>
        <end position="1047"/>
    </location>
</feature>
<evidence type="ECO:0000256" key="3">
    <source>
        <dbReference type="ARBA" id="ARBA00022553"/>
    </source>
</evidence>
<dbReference type="SUPFAM" id="SSF52172">
    <property type="entry name" value="CheY-like"/>
    <property type="match status" value="1"/>
</dbReference>